<keyword evidence="3" id="KW-1185">Reference proteome</keyword>
<proteinExistence type="predicted"/>
<organism evidence="2 3">
    <name type="scientific">Gordonia effusa NBRC 100432</name>
    <dbReference type="NCBI Taxonomy" id="1077974"/>
    <lineage>
        <taxon>Bacteria</taxon>
        <taxon>Bacillati</taxon>
        <taxon>Actinomycetota</taxon>
        <taxon>Actinomycetes</taxon>
        <taxon>Mycobacteriales</taxon>
        <taxon>Gordoniaceae</taxon>
        <taxon>Gordonia</taxon>
    </lineage>
</organism>
<keyword evidence="1" id="KW-0812">Transmembrane</keyword>
<dbReference type="Proteomes" id="UP000035034">
    <property type="component" value="Unassembled WGS sequence"/>
</dbReference>
<comment type="caution">
    <text evidence="2">The sequence shown here is derived from an EMBL/GenBank/DDBJ whole genome shotgun (WGS) entry which is preliminary data.</text>
</comment>
<name>H0QWL1_9ACTN</name>
<dbReference type="OrthoDB" id="4376178at2"/>
<feature type="transmembrane region" description="Helical" evidence="1">
    <location>
        <begin position="64"/>
        <end position="90"/>
    </location>
</feature>
<dbReference type="RefSeq" id="WP_007316550.1">
    <property type="nucleotide sequence ID" value="NZ_BAEH01000021.1"/>
</dbReference>
<keyword evidence="1" id="KW-0472">Membrane</keyword>
<reference evidence="2 3" key="1">
    <citation type="submission" date="2011-12" db="EMBL/GenBank/DDBJ databases">
        <title>Whole genome shotgun sequence of Gordonia effusa NBRC 100432.</title>
        <authorList>
            <person name="Yoshida I."/>
            <person name="Takarada H."/>
            <person name="Hosoyama A."/>
            <person name="Tsuchikane K."/>
            <person name="Katsumata H."/>
            <person name="Yamazaki S."/>
            <person name="Fujita N."/>
        </authorList>
    </citation>
    <scope>NUCLEOTIDE SEQUENCE [LARGE SCALE GENOMIC DNA]</scope>
    <source>
        <strain evidence="2 3">NBRC 100432</strain>
    </source>
</reference>
<dbReference type="AlphaFoldDB" id="H0QWL1"/>
<feature type="transmembrane region" description="Helical" evidence="1">
    <location>
        <begin position="96"/>
        <end position="119"/>
    </location>
</feature>
<evidence type="ECO:0000256" key="1">
    <source>
        <dbReference type="SAM" id="Phobius"/>
    </source>
</evidence>
<evidence type="ECO:0000313" key="2">
    <source>
        <dbReference type="EMBL" id="GAB17212.1"/>
    </source>
</evidence>
<dbReference type="STRING" id="1077974.GOEFS_021_00390"/>
<gene>
    <name evidence="2" type="ORF">GOEFS_021_00390</name>
</gene>
<protein>
    <submittedName>
        <fullName evidence="2">Uncharacterized protein</fullName>
    </submittedName>
</protein>
<evidence type="ECO:0000313" key="3">
    <source>
        <dbReference type="Proteomes" id="UP000035034"/>
    </source>
</evidence>
<keyword evidence="1" id="KW-1133">Transmembrane helix</keyword>
<sequence length="136" mass="14831">MTILGFIVAAIAVAAWTLSYRRSTAPIRDPHFFIAVSHLDAGIRRPSIAEAELIDEKHHLEARAMWPAVIVGILCAVGALFLGLGNYYYVSVIVEIRWFAIELVTITVLSAIVAALCAARTGRRAASQSQLYRHAG</sequence>
<dbReference type="eggNOG" id="ENOG5031VV3">
    <property type="taxonomic scope" value="Bacteria"/>
</dbReference>
<dbReference type="EMBL" id="BAEH01000021">
    <property type="protein sequence ID" value="GAB17212.1"/>
    <property type="molecule type" value="Genomic_DNA"/>
</dbReference>
<accession>H0QWL1</accession>